<dbReference type="PANTHER" id="PTHR43527">
    <property type="entry name" value="4-DIPHOSPHOCYTIDYL-2-C-METHYL-D-ERYTHRITOL KINASE, CHLOROPLASTIC"/>
    <property type="match status" value="1"/>
</dbReference>
<evidence type="ECO:0000256" key="9">
    <source>
        <dbReference type="HAMAP-Rule" id="MF_00061"/>
    </source>
</evidence>
<dbReference type="GO" id="GO:0050515">
    <property type="term" value="F:4-(cytidine 5'-diphospho)-2-C-methyl-D-erythritol kinase activity"/>
    <property type="evidence" value="ECO:0007669"/>
    <property type="project" value="UniProtKB-UniRule"/>
</dbReference>
<feature type="domain" description="GHMP kinase C-terminal" evidence="11">
    <location>
        <begin position="215"/>
        <end position="290"/>
    </location>
</feature>
<evidence type="ECO:0000256" key="5">
    <source>
        <dbReference type="ARBA" id="ARBA00022741"/>
    </source>
</evidence>
<dbReference type="AlphaFoldDB" id="A0A2P2E2L9"/>
<evidence type="ECO:0000256" key="4">
    <source>
        <dbReference type="ARBA" id="ARBA00022679"/>
    </source>
</evidence>
<comment type="catalytic activity">
    <reaction evidence="9">
        <text>4-CDP-2-C-methyl-D-erythritol + ATP = 4-CDP-2-C-methyl-D-erythritol 2-phosphate + ADP + H(+)</text>
        <dbReference type="Rhea" id="RHEA:18437"/>
        <dbReference type="ChEBI" id="CHEBI:15378"/>
        <dbReference type="ChEBI" id="CHEBI:30616"/>
        <dbReference type="ChEBI" id="CHEBI:57823"/>
        <dbReference type="ChEBI" id="CHEBI:57919"/>
        <dbReference type="ChEBI" id="CHEBI:456216"/>
        <dbReference type="EC" id="2.7.1.148"/>
    </reaction>
</comment>
<dbReference type="HAMAP" id="MF_00061">
    <property type="entry name" value="IspE"/>
    <property type="match status" value="1"/>
</dbReference>
<dbReference type="PIRSF" id="PIRSF010376">
    <property type="entry name" value="IspE"/>
    <property type="match status" value="1"/>
</dbReference>
<dbReference type="InterPro" id="IPR013750">
    <property type="entry name" value="GHMP_kinase_C_dom"/>
</dbReference>
<dbReference type="InterPro" id="IPR006204">
    <property type="entry name" value="GHMP_kinase_N_dom"/>
</dbReference>
<evidence type="ECO:0000313" key="13">
    <source>
        <dbReference type="Proteomes" id="UP000245133"/>
    </source>
</evidence>
<evidence type="ECO:0000256" key="6">
    <source>
        <dbReference type="ARBA" id="ARBA00022777"/>
    </source>
</evidence>
<evidence type="ECO:0000256" key="7">
    <source>
        <dbReference type="ARBA" id="ARBA00022840"/>
    </source>
</evidence>
<dbReference type="RefSeq" id="WP_108977488.1">
    <property type="nucleotide sequence ID" value="NZ_BFBB01000008.1"/>
</dbReference>
<accession>A0A2P2E2L9</accession>
<dbReference type="GO" id="GO:0019288">
    <property type="term" value="P:isopentenyl diphosphate biosynthetic process, methylerythritol 4-phosphate pathway"/>
    <property type="evidence" value="ECO:0007669"/>
    <property type="project" value="UniProtKB-UniRule"/>
</dbReference>
<dbReference type="GO" id="GO:0005524">
    <property type="term" value="F:ATP binding"/>
    <property type="evidence" value="ECO:0007669"/>
    <property type="project" value="UniProtKB-UniRule"/>
</dbReference>
<evidence type="ECO:0000259" key="11">
    <source>
        <dbReference type="Pfam" id="PF08544"/>
    </source>
</evidence>
<feature type="binding site" evidence="9">
    <location>
        <begin position="107"/>
        <end position="117"/>
    </location>
    <ligand>
        <name>ATP</name>
        <dbReference type="ChEBI" id="CHEBI:30616"/>
    </ligand>
</feature>
<dbReference type="SUPFAM" id="SSF55060">
    <property type="entry name" value="GHMP Kinase, C-terminal domain"/>
    <property type="match status" value="1"/>
</dbReference>
<dbReference type="InterPro" id="IPR020568">
    <property type="entry name" value="Ribosomal_Su5_D2-typ_SF"/>
</dbReference>
<dbReference type="UniPathway" id="UPA00056">
    <property type="reaction ID" value="UER00094"/>
</dbReference>
<keyword evidence="13" id="KW-1185">Reference proteome</keyword>
<keyword evidence="9" id="KW-0414">Isoprene biosynthesis</keyword>
<evidence type="ECO:0000256" key="8">
    <source>
        <dbReference type="ARBA" id="ARBA00032554"/>
    </source>
</evidence>
<dbReference type="InterPro" id="IPR036554">
    <property type="entry name" value="GHMP_kinase_C_sf"/>
</dbReference>
<evidence type="ECO:0000256" key="3">
    <source>
        <dbReference type="ARBA" id="ARBA00017473"/>
    </source>
</evidence>
<dbReference type="InterPro" id="IPR014721">
    <property type="entry name" value="Ribsml_uS5_D2-typ_fold_subgr"/>
</dbReference>
<name>A0A2P2E2L9_9LEPT</name>
<keyword evidence="6 9" id="KW-0418">Kinase</keyword>
<keyword evidence="4 9" id="KW-0808">Transferase</keyword>
<dbReference type="EMBL" id="BFBB01000008">
    <property type="protein sequence ID" value="GBF51127.1"/>
    <property type="molecule type" value="Genomic_DNA"/>
</dbReference>
<dbReference type="GO" id="GO:0016114">
    <property type="term" value="P:terpenoid biosynthetic process"/>
    <property type="evidence" value="ECO:0007669"/>
    <property type="project" value="InterPro"/>
</dbReference>
<evidence type="ECO:0000313" key="12">
    <source>
        <dbReference type="EMBL" id="GBF51127.1"/>
    </source>
</evidence>
<feature type="domain" description="GHMP kinase N-terminal" evidence="10">
    <location>
        <begin position="79"/>
        <end position="152"/>
    </location>
</feature>
<comment type="function">
    <text evidence="9">Catalyzes the phosphorylation of the position 2 hydroxy group of 4-diphosphocytidyl-2C-methyl-D-erythritol.</text>
</comment>
<dbReference type="Pfam" id="PF00288">
    <property type="entry name" value="GHMP_kinases_N"/>
    <property type="match status" value="1"/>
</dbReference>
<dbReference type="PANTHER" id="PTHR43527:SF2">
    <property type="entry name" value="4-DIPHOSPHOCYTIDYL-2-C-METHYL-D-ERYTHRITOL KINASE, CHLOROPLASTIC"/>
    <property type="match status" value="1"/>
</dbReference>
<reference evidence="12 13" key="1">
    <citation type="submission" date="2018-02" db="EMBL/GenBank/DDBJ databases">
        <title>Novel Leptospira species isolated from soil and water in Japan.</title>
        <authorList>
            <person name="Nakao R."/>
            <person name="Masuzawa T."/>
        </authorList>
    </citation>
    <scope>NUCLEOTIDE SEQUENCE [LARGE SCALE GENOMIC DNA]</scope>
    <source>
        <strain evidence="12 13">YH101</strain>
    </source>
</reference>
<dbReference type="InterPro" id="IPR004424">
    <property type="entry name" value="IspE"/>
</dbReference>
<feature type="active site" evidence="9">
    <location>
        <position position="147"/>
    </location>
</feature>
<evidence type="ECO:0000259" key="10">
    <source>
        <dbReference type="Pfam" id="PF00288"/>
    </source>
</evidence>
<dbReference type="Pfam" id="PF08544">
    <property type="entry name" value="GHMP_kinases_C"/>
    <property type="match status" value="1"/>
</dbReference>
<keyword evidence="7 9" id="KW-0067">ATP-binding</keyword>
<evidence type="ECO:0000256" key="1">
    <source>
        <dbReference type="ARBA" id="ARBA00009684"/>
    </source>
</evidence>
<dbReference type="Gene3D" id="3.30.230.10">
    <property type="match status" value="1"/>
</dbReference>
<evidence type="ECO:0000256" key="2">
    <source>
        <dbReference type="ARBA" id="ARBA00012052"/>
    </source>
</evidence>
<proteinExistence type="inferred from homology"/>
<dbReference type="Gene3D" id="3.30.70.890">
    <property type="entry name" value="GHMP kinase, C-terminal domain"/>
    <property type="match status" value="1"/>
</dbReference>
<comment type="caution">
    <text evidence="12">The sequence shown here is derived from an EMBL/GenBank/DDBJ whole genome shotgun (WGS) entry which is preliminary data.</text>
</comment>
<dbReference type="Proteomes" id="UP000245133">
    <property type="component" value="Unassembled WGS sequence"/>
</dbReference>
<feature type="active site" evidence="9">
    <location>
        <position position="7"/>
    </location>
</feature>
<keyword evidence="5 9" id="KW-0547">Nucleotide-binding</keyword>
<dbReference type="NCBIfam" id="NF011207">
    <property type="entry name" value="PRK14613.1"/>
    <property type="match status" value="1"/>
</dbReference>
<comment type="similarity">
    <text evidence="1 9">Belongs to the GHMP kinase family. IspE subfamily.</text>
</comment>
<dbReference type="EC" id="2.7.1.148" evidence="2 9"/>
<dbReference type="OrthoDB" id="9809438at2"/>
<organism evidence="12 13">
    <name type="scientific">Leptospira ryugenii</name>
    <dbReference type="NCBI Taxonomy" id="1917863"/>
    <lineage>
        <taxon>Bacteria</taxon>
        <taxon>Pseudomonadati</taxon>
        <taxon>Spirochaetota</taxon>
        <taxon>Spirochaetia</taxon>
        <taxon>Leptospirales</taxon>
        <taxon>Leptospiraceae</taxon>
        <taxon>Leptospira</taxon>
    </lineage>
</organism>
<gene>
    <name evidence="9 12" type="primary">ispE</name>
    <name evidence="12" type="ORF">LPTSP4_26580</name>
</gene>
<dbReference type="SUPFAM" id="SSF54211">
    <property type="entry name" value="Ribosomal protein S5 domain 2-like"/>
    <property type="match status" value="1"/>
</dbReference>
<protein>
    <recommendedName>
        <fullName evidence="3 9">4-diphosphocytidyl-2-C-methyl-D-erythritol kinase</fullName>
        <shortName evidence="9">CMK</shortName>
        <ecNumber evidence="2 9">2.7.1.148</ecNumber>
    </recommendedName>
    <alternativeName>
        <fullName evidence="8 9">4-(cytidine-5'-diphospho)-2-C-methyl-D-erythritol kinase</fullName>
    </alternativeName>
</protein>
<sequence length="300" mass="33192">MGISPAKINLGLEVPFRREDGYHEIRSIFLKINFADSFEARILKEKGESRFHLVSKNLLKGHRFQLFEAVSERGDLSKNILWKSFQSLLPHLKTPIQVTIHLEKRIPPEGGIGGGSSNAGSFLAALFPYTDLEEADKLSIAKSIGADVPFFLQKSHCWVQGIGDILEPIEVGNGYGVLAIPPLSLSTKAMYAGLQKSLQRSPVSKVWKTLAEDVIKNLQVGAWKQLNGLLENEFEKVAFVDHPGLRDLKHGFFKNGAAYASLSGSGSCLYGLVNSQTEQTELLKAMTLQFPEIEFLSFAF</sequence>
<comment type="pathway">
    <text evidence="9">Isoprenoid biosynthesis; isopentenyl diphosphate biosynthesis via DXP pathway; isopentenyl diphosphate from 1-deoxy-D-xylulose 5-phosphate: step 3/6.</text>
</comment>